<evidence type="ECO:0000313" key="1">
    <source>
        <dbReference type="EMBL" id="PWS31292.1"/>
    </source>
</evidence>
<accession>A0A317EY04</accession>
<reference evidence="2" key="1">
    <citation type="submission" date="2018-05" db="EMBL/GenBank/DDBJ databases">
        <title>Pedobacter paludis sp. nov., isolated from wetland soil.</title>
        <authorList>
            <person name="Zhang Y."/>
        </authorList>
    </citation>
    <scope>NUCLEOTIDE SEQUENCE [LARGE SCALE GENOMIC DNA]</scope>
    <source>
        <strain evidence="2">R-8</strain>
    </source>
</reference>
<dbReference type="RefSeq" id="WP_146202908.1">
    <property type="nucleotide sequence ID" value="NZ_QGNY01000004.1"/>
</dbReference>
<keyword evidence="2" id="KW-1185">Reference proteome</keyword>
<protein>
    <recommendedName>
        <fullName evidence="3">DUF4836 domain-containing protein</fullName>
    </recommendedName>
</protein>
<sequence>MKKFLIISATIIVLLLISYFAFFKYREIQSNNVSIPTGTNAVIKINVDGLFKTLAISYLKHPKEYARPDQKDLKQKIEDLKTGLEIPANVYFYGLRGKDKSTFFSTFKISDSVAFQKFVDGKLSSRLIKIEHNFYQSTDSTLTILFDNKKVAFAFAPKKDASIAVLRDLLIQKNTVKIGDTKFEDLTDISDHLCFQNEQSLSKMNFTDGKIDFSSEFINKLIEPALKPRHRILSSESTVSFWINAKFKADSIKKEPAVESPVISTNTLKSFYKDYIDIEWLNSIKQVDTIVGYEYNDNFERVEKKVLQDNIVPNISINMDANATEMANYLKKYGLLNPSTGKISGPVIPFSSFYFKANQNNVQLSTIKNKNLEVKKEASDDFLYFKLDFSKLGKQQPFNVLFSRINIFKKLEIKGRAIEKNKIRLESALTFTNENANSLIQILNLAQNGLTTLLNSNFNMVIKPPLSK</sequence>
<gene>
    <name evidence="1" type="ORF">DF947_11850</name>
</gene>
<comment type="caution">
    <text evidence="1">The sequence shown here is derived from an EMBL/GenBank/DDBJ whole genome shotgun (WGS) entry which is preliminary data.</text>
</comment>
<dbReference type="Proteomes" id="UP000245391">
    <property type="component" value="Unassembled WGS sequence"/>
</dbReference>
<dbReference type="EMBL" id="QGNY01000004">
    <property type="protein sequence ID" value="PWS31292.1"/>
    <property type="molecule type" value="Genomic_DNA"/>
</dbReference>
<evidence type="ECO:0008006" key="3">
    <source>
        <dbReference type="Google" id="ProtNLM"/>
    </source>
</evidence>
<proteinExistence type="predicted"/>
<dbReference type="OrthoDB" id="637901at2"/>
<dbReference type="AlphaFoldDB" id="A0A317EY04"/>
<evidence type="ECO:0000313" key="2">
    <source>
        <dbReference type="Proteomes" id="UP000245391"/>
    </source>
</evidence>
<name>A0A317EY04_9SPHI</name>
<organism evidence="1 2">
    <name type="scientific">Pedobacter paludis</name>
    <dbReference type="NCBI Taxonomy" id="2203212"/>
    <lineage>
        <taxon>Bacteria</taxon>
        <taxon>Pseudomonadati</taxon>
        <taxon>Bacteroidota</taxon>
        <taxon>Sphingobacteriia</taxon>
        <taxon>Sphingobacteriales</taxon>
        <taxon>Sphingobacteriaceae</taxon>
        <taxon>Pedobacter</taxon>
    </lineage>
</organism>